<evidence type="ECO:0000313" key="9">
    <source>
        <dbReference type="EMBL" id="SVC69929.1"/>
    </source>
</evidence>
<protein>
    <recommendedName>
        <fullName evidence="8">NADH:quinone oxidoreductase/Mrp antiporter transmembrane domain-containing protein</fullName>
    </recommendedName>
</protein>
<evidence type="ECO:0000256" key="6">
    <source>
        <dbReference type="ARBA" id="ARBA00023136"/>
    </source>
</evidence>
<evidence type="ECO:0000256" key="3">
    <source>
        <dbReference type="ARBA" id="ARBA00022692"/>
    </source>
</evidence>
<dbReference type="InterPro" id="IPR052175">
    <property type="entry name" value="ComplexI-like_HydComp"/>
</dbReference>
<evidence type="ECO:0000256" key="4">
    <source>
        <dbReference type="ARBA" id="ARBA00022989"/>
    </source>
</evidence>
<dbReference type="GO" id="GO:0016491">
    <property type="term" value="F:oxidoreductase activity"/>
    <property type="evidence" value="ECO:0007669"/>
    <property type="project" value="UniProtKB-KW"/>
</dbReference>
<feature type="non-terminal residue" evidence="9">
    <location>
        <position position="1"/>
    </location>
</feature>
<feature type="transmembrane region" description="Helical" evidence="7">
    <location>
        <begin position="113"/>
        <end position="132"/>
    </location>
</feature>
<evidence type="ECO:0000256" key="2">
    <source>
        <dbReference type="ARBA" id="ARBA00022475"/>
    </source>
</evidence>
<sequence>VTSLVSCLGLTPGVALSFVFTAHRVDLLRVDPLSQVFGLIFTLITAIGFLYALHIRSRGEQVATALYAAGALGVVYAGDWITLFVSWEFMSLTSLIVIWSSDHERARAAGFRYLLVHIAGGSLLFIGLMLLSSSGAGLGAVGLLAPDIGPAFWLILAGICINAA</sequence>
<feature type="domain" description="NADH:quinone oxidoreductase/Mrp antiporter transmembrane" evidence="8">
    <location>
        <begin position="77"/>
        <end position="134"/>
    </location>
</feature>
<evidence type="ECO:0000256" key="1">
    <source>
        <dbReference type="ARBA" id="ARBA00004651"/>
    </source>
</evidence>
<accession>A0A382P935</accession>
<dbReference type="InterPro" id="IPR001750">
    <property type="entry name" value="ND/Mrp_TM"/>
</dbReference>
<dbReference type="GO" id="GO:0005886">
    <property type="term" value="C:plasma membrane"/>
    <property type="evidence" value="ECO:0007669"/>
    <property type="project" value="UniProtKB-SubCell"/>
</dbReference>
<reference evidence="9" key="1">
    <citation type="submission" date="2018-05" db="EMBL/GenBank/DDBJ databases">
        <authorList>
            <person name="Lanie J.A."/>
            <person name="Ng W.-L."/>
            <person name="Kazmierczak K.M."/>
            <person name="Andrzejewski T.M."/>
            <person name="Davidsen T.M."/>
            <person name="Wayne K.J."/>
            <person name="Tettelin H."/>
            <person name="Glass J.I."/>
            <person name="Rusch D."/>
            <person name="Podicherti R."/>
            <person name="Tsui H.-C.T."/>
            <person name="Winkler M.E."/>
        </authorList>
    </citation>
    <scope>NUCLEOTIDE SEQUENCE</scope>
</reference>
<evidence type="ECO:0000256" key="7">
    <source>
        <dbReference type="SAM" id="Phobius"/>
    </source>
</evidence>
<keyword evidence="2" id="KW-1003">Cell membrane</keyword>
<organism evidence="9">
    <name type="scientific">marine metagenome</name>
    <dbReference type="NCBI Taxonomy" id="408172"/>
    <lineage>
        <taxon>unclassified sequences</taxon>
        <taxon>metagenomes</taxon>
        <taxon>ecological metagenomes</taxon>
    </lineage>
</organism>
<dbReference type="EMBL" id="UINC01105752">
    <property type="protein sequence ID" value="SVC69929.1"/>
    <property type="molecule type" value="Genomic_DNA"/>
</dbReference>
<keyword evidence="3 7" id="KW-0812">Transmembrane</keyword>
<feature type="transmembrane region" description="Helical" evidence="7">
    <location>
        <begin position="62"/>
        <end position="78"/>
    </location>
</feature>
<dbReference type="PANTHER" id="PTHR42682">
    <property type="entry name" value="HYDROGENASE-4 COMPONENT F"/>
    <property type="match status" value="1"/>
</dbReference>
<gene>
    <name evidence="9" type="ORF">METZ01_LOCUS322783</name>
</gene>
<keyword evidence="4 7" id="KW-1133">Transmembrane helix</keyword>
<comment type="subcellular location">
    <subcellularLocation>
        <location evidence="1">Cell membrane</location>
        <topology evidence="1">Multi-pass membrane protein</topology>
    </subcellularLocation>
</comment>
<dbReference type="AlphaFoldDB" id="A0A382P935"/>
<proteinExistence type="predicted"/>
<name>A0A382P935_9ZZZZ</name>
<feature type="non-terminal residue" evidence="9">
    <location>
        <position position="164"/>
    </location>
</feature>
<keyword evidence="5" id="KW-0560">Oxidoreductase</keyword>
<keyword evidence="6 7" id="KW-0472">Membrane</keyword>
<dbReference type="PANTHER" id="PTHR42682:SF4">
    <property type="entry name" value="NADH-UBIQUINONE_PLASTOQUINONE"/>
    <property type="match status" value="1"/>
</dbReference>
<feature type="transmembrane region" description="Helical" evidence="7">
    <location>
        <begin position="138"/>
        <end position="161"/>
    </location>
</feature>
<evidence type="ECO:0000259" key="8">
    <source>
        <dbReference type="Pfam" id="PF00361"/>
    </source>
</evidence>
<feature type="transmembrane region" description="Helical" evidence="7">
    <location>
        <begin position="33"/>
        <end position="53"/>
    </location>
</feature>
<evidence type="ECO:0000256" key="5">
    <source>
        <dbReference type="ARBA" id="ARBA00023002"/>
    </source>
</evidence>
<dbReference type="Pfam" id="PF00361">
    <property type="entry name" value="Proton_antipo_M"/>
    <property type="match status" value="1"/>
</dbReference>